<evidence type="ECO:0000313" key="3">
    <source>
        <dbReference type="EMBL" id="MBK9982057.1"/>
    </source>
</evidence>
<feature type="compositionally biased region" description="Basic and acidic residues" evidence="1">
    <location>
        <begin position="106"/>
        <end position="138"/>
    </location>
</feature>
<sequence length="138" mass="15678">MKGYKANIEKETKKNVNFRKVLYTSKHSQLVLMTLQPKEEIGSEIHPGNDQFFRVESGKGKSIIDGNVYKLKDGDAVVVPAGARHNIINTDSRKKLKVYTIYSPPHHKDGTIRKTKKNAEENPEKYDGKPTEKKIKAK</sequence>
<dbReference type="Proteomes" id="UP000808337">
    <property type="component" value="Unassembled WGS sequence"/>
</dbReference>
<feature type="region of interest" description="Disordered" evidence="1">
    <location>
        <begin position="103"/>
        <end position="138"/>
    </location>
</feature>
<feature type="domain" description="Cupin type-2" evidence="2">
    <location>
        <begin position="32"/>
        <end position="102"/>
    </location>
</feature>
<protein>
    <submittedName>
        <fullName evidence="3">Cupin domain-containing protein</fullName>
    </submittedName>
</protein>
<dbReference type="Pfam" id="PF07883">
    <property type="entry name" value="Cupin_2"/>
    <property type="match status" value="1"/>
</dbReference>
<dbReference type="InterPro" id="IPR052538">
    <property type="entry name" value="Flavonoid_dioxygenase-like"/>
</dbReference>
<evidence type="ECO:0000313" key="4">
    <source>
        <dbReference type="Proteomes" id="UP000808337"/>
    </source>
</evidence>
<dbReference type="PANTHER" id="PTHR43346:SF1">
    <property type="entry name" value="QUERCETIN 2,3-DIOXYGENASE-RELATED"/>
    <property type="match status" value="1"/>
</dbReference>
<comment type="caution">
    <text evidence="3">The sequence shown here is derived from an EMBL/GenBank/DDBJ whole genome shotgun (WGS) entry which is preliminary data.</text>
</comment>
<dbReference type="AlphaFoldDB" id="A0A9D7SUE8"/>
<dbReference type="CDD" id="cd02223">
    <property type="entry name" value="cupin_Bh2720-like"/>
    <property type="match status" value="1"/>
</dbReference>
<dbReference type="InterPro" id="IPR013096">
    <property type="entry name" value="Cupin_2"/>
</dbReference>
<dbReference type="InterPro" id="IPR011051">
    <property type="entry name" value="RmlC_Cupin_sf"/>
</dbReference>
<dbReference type="EMBL" id="JADKGY010000001">
    <property type="protein sequence ID" value="MBK9982057.1"/>
    <property type="molecule type" value="Genomic_DNA"/>
</dbReference>
<evidence type="ECO:0000256" key="1">
    <source>
        <dbReference type="SAM" id="MobiDB-lite"/>
    </source>
</evidence>
<dbReference type="InterPro" id="IPR014710">
    <property type="entry name" value="RmlC-like_jellyroll"/>
</dbReference>
<reference evidence="3 4" key="1">
    <citation type="submission" date="2020-10" db="EMBL/GenBank/DDBJ databases">
        <title>Connecting structure to function with the recovery of over 1000 high-quality activated sludge metagenome-assembled genomes encoding full-length rRNA genes using long-read sequencing.</title>
        <authorList>
            <person name="Singleton C.M."/>
            <person name="Petriglieri F."/>
            <person name="Kristensen J.M."/>
            <person name="Kirkegaard R.H."/>
            <person name="Michaelsen T.Y."/>
            <person name="Andersen M.H."/>
            <person name="Karst S.M."/>
            <person name="Dueholm M.S."/>
            <person name="Nielsen P.H."/>
            <person name="Albertsen M."/>
        </authorList>
    </citation>
    <scope>NUCLEOTIDE SEQUENCE [LARGE SCALE GENOMIC DNA]</scope>
    <source>
        <strain evidence="3">Ribe_18-Q3-R11-54_MAXAC.273</strain>
    </source>
</reference>
<name>A0A9D7SUE8_9BACT</name>
<dbReference type="Gene3D" id="2.60.120.10">
    <property type="entry name" value="Jelly Rolls"/>
    <property type="match status" value="1"/>
</dbReference>
<proteinExistence type="predicted"/>
<organism evidence="3 4">
    <name type="scientific">Candidatus Opimibacter skivensis</name>
    <dbReference type="NCBI Taxonomy" id="2982028"/>
    <lineage>
        <taxon>Bacteria</taxon>
        <taxon>Pseudomonadati</taxon>
        <taxon>Bacteroidota</taxon>
        <taxon>Saprospiria</taxon>
        <taxon>Saprospirales</taxon>
        <taxon>Saprospiraceae</taxon>
        <taxon>Candidatus Opimibacter</taxon>
    </lineage>
</organism>
<dbReference type="SUPFAM" id="SSF51182">
    <property type="entry name" value="RmlC-like cupins"/>
    <property type="match status" value="1"/>
</dbReference>
<gene>
    <name evidence="3" type="ORF">IPP15_06450</name>
</gene>
<accession>A0A9D7SUE8</accession>
<evidence type="ECO:0000259" key="2">
    <source>
        <dbReference type="Pfam" id="PF07883"/>
    </source>
</evidence>
<dbReference type="PANTHER" id="PTHR43346">
    <property type="entry name" value="LIGAND BINDING DOMAIN PROTEIN, PUTATIVE (AFU_ORTHOLOGUE AFUA_6G14370)-RELATED"/>
    <property type="match status" value="1"/>
</dbReference>